<dbReference type="EMBL" id="JAACFV010000011">
    <property type="protein sequence ID" value="KAF7512661.1"/>
    <property type="molecule type" value="Genomic_DNA"/>
</dbReference>
<dbReference type="Proteomes" id="UP000606974">
    <property type="component" value="Unassembled WGS sequence"/>
</dbReference>
<comment type="caution">
    <text evidence="1">The sequence shown here is derived from an EMBL/GenBank/DDBJ whole genome shotgun (WGS) entry which is preliminary data.</text>
</comment>
<reference evidence="1" key="1">
    <citation type="submission" date="2020-02" db="EMBL/GenBank/DDBJ databases">
        <authorList>
            <person name="Palmer J.M."/>
        </authorList>
    </citation>
    <scope>NUCLEOTIDE SEQUENCE</scope>
    <source>
        <strain evidence="1">EPUS1.4</strain>
        <tissue evidence="1">Thallus</tissue>
    </source>
</reference>
<keyword evidence="2" id="KW-1185">Reference proteome</keyword>
<gene>
    <name evidence="1" type="ORF">GJ744_000922</name>
</gene>
<proteinExistence type="predicted"/>
<protein>
    <submittedName>
        <fullName evidence="1">Uncharacterized protein</fullName>
    </submittedName>
</protein>
<organism evidence="1 2">
    <name type="scientific">Endocarpon pusillum</name>
    <dbReference type="NCBI Taxonomy" id="364733"/>
    <lineage>
        <taxon>Eukaryota</taxon>
        <taxon>Fungi</taxon>
        <taxon>Dikarya</taxon>
        <taxon>Ascomycota</taxon>
        <taxon>Pezizomycotina</taxon>
        <taxon>Eurotiomycetes</taxon>
        <taxon>Chaetothyriomycetidae</taxon>
        <taxon>Verrucariales</taxon>
        <taxon>Verrucariaceae</taxon>
        <taxon>Endocarpon</taxon>
    </lineage>
</organism>
<name>A0A8H7ATE1_9EURO</name>
<accession>A0A8H7ATE1</accession>
<evidence type="ECO:0000313" key="1">
    <source>
        <dbReference type="EMBL" id="KAF7512661.1"/>
    </source>
</evidence>
<dbReference type="AlphaFoldDB" id="A0A8H7ATE1"/>
<sequence length="66" mass="7255">MSKTGMAKGTFIMHRILGSTTDINSEATRAVSEMKATISQRFLLQTADGKDCEADTESDCRFCSLF</sequence>
<evidence type="ECO:0000313" key="2">
    <source>
        <dbReference type="Proteomes" id="UP000606974"/>
    </source>
</evidence>
<dbReference type="OrthoDB" id="2533647at2759"/>